<comment type="caution">
    <text evidence="3">The sequence shown here is derived from an EMBL/GenBank/DDBJ whole genome shotgun (WGS) entry which is preliminary data.</text>
</comment>
<dbReference type="InterPro" id="IPR009724">
    <property type="entry name" value="TMEM70"/>
</dbReference>
<feature type="transmembrane region" description="Helical" evidence="2">
    <location>
        <begin position="122"/>
        <end position="143"/>
    </location>
</feature>
<reference evidence="3 4" key="1">
    <citation type="journal article" date="2016" name="Nat. Commun.">
        <title>Extremotolerant tardigrade genome and improved radiotolerance of human cultured cells by tardigrade-unique protein.</title>
        <authorList>
            <person name="Hashimoto T."/>
            <person name="Horikawa D.D."/>
            <person name="Saito Y."/>
            <person name="Kuwahara H."/>
            <person name="Kozuka-Hata H."/>
            <person name="Shin-I T."/>
            <person name="Minakuchi Y."/>
            <person name="Ohishi K."/>
            <person name="Motoyama A."/>
            <person name="Aizu T."/>
            <person name="Enomoto A."/>
            <person name="Kondo K."/>
            <person name="Tanaka S."/>
            <person name="Hara Y."/>
            <person name="Koshikawa S."/>
            <person name="Sagara H."/>
            <person name="Miura T."/>
            <person name="Yokobori S."/>
            <person name="Miyagawa K."/>
            <person name="Suzuki Y."/>
            <person name="Kubo T."/>
            <person name="Oyama M."/>
            <person name="Kohara Y."/>
            <person name="Fujiyama A."/>
            <person name="Arakawa K."/>
            <person name="Katayama T."/>
            <person name="Toyoda A."/>
            <person name="Kunieda T."/>
        </authorList>
    </citation>
    <scope>NUCLEOTIDE SEQUENCE [LARGE SCALE GENOMIC DNA]</scope>
    <source>
        <strain evidence="3 4">YOKOZUNA-1</strain>
    </source>
</reference>
<evidence type="ECO:0000313" key="4">
    <source>
        <dbReference type="Proteomes" id="UP000186922"/>
    </source>
</evidence>
<evidence type="ECO:0000256" key="1">
    <source>
        <dbReference type="ARBA" id="ARBA00005280"/>
    </source>
</evidence>
<dbReference type="EMBL" id="BDGG01000009">
    <property type="protein sequence ID" value="GAV03303.1"/>
    <property type="molecule type" value="Genomic_DNA"/>
</dbReference>
<sequence length="241" mass="27302">MAALRRGILLRPSLLKDYSGYSSLRRKSLMQQVVCRAFGATTVIAQKRKLAEPTPMDMEMHVEKPVDIPADERELGQLVYVGSISNQITRTKYISFLSSILGIALQPELLNRMDQFPVFAKVLIEAFCGFFVFVTPLLIHALARQYVLRMYYDPDTENFNAVTFKFLPRKQFTGFSGEDVQVPAIPGMFTSFTVTLPDGTKKSFFINPPEFRSKEAYIKLMGYDKPMDIINGPQFGSKDKA</sequence>
<dbReference type="STRING" id="947166.A0A1D1VSZ9"/>
<dbReference type="AlphaFoldDB" id="A0A1D1VSZ9"/>
<dbReference type="Pfam" id="PF06979">
    <property type="entry name" value="TMEM70"/>
    <property type="match status" value="1"/>
</dbReference>
<keyword evidence="2" id="KW-0812">Transmembrane</keyword>
<keyword evidence="2" id="KW-1133">Transmembrane helix</keyword>
<accession>A0A1D1VSZ9</accession>
<comment type="similarity">
    <text evidence="1">Belongs to the TMEM70 family.</text>
</comment>
<dbReference type="GO" id="GO:0033615">
    <property type="term" value="P:mitochondrial proton-transporting ATP synthase complex assembly"/>
    <property type="evidence" value="ECO:0007669"/>
    <property type="project" value="TreeGrafter"/>
</dbReference>
<protein>
    <submittedName>
        <fullName evidence="3">Uncharacterized protein</fullName>
    </submittedName>
</protein>
<evidence type="ECO:0000313" key="3">
    <source>
        <dbReference type="EMBL" id="GAV03303.1"/>
    </source>
</evidence>
<dbReference type="GO" id="GO:0031966">
    <property type="term" value="C:mitochondrial membrane"/>
    <property type="evidence" value="ECO:0007669"/>
    <property type="project" value="TreeGrafter"/>
</dbReference>
<name>A0A1D1VSZ9_RAMVA</name>
<dbReference type="PANTHER" id="PTHR13281">
    <property type="entry name" value="TRANSMEMBRANE PROTEIN 70, MITOCHONDRIAL"/>
    <property type="match status" value="1"/>
</dbReference>
<dbReference type="PANTHER" id="PTHR13281:SF0">
    <property type="entry name" value="TRANSMEMBRANE PROTEIN 70, MITOCHONDRIAL"/>
    <property type="match status" value="1"/>
</dbReference>
<dbReference type="OrthoDB" id="156886at2759"/>
<proteinExistence type="inferred from homology"/>
<gene>
    <name evidence="3" type="primary">RvY_13747-1</name>
    <name evidence="3" type="synonym">RvY_13747.1</name>
    <name evidence="3" type="ORF">RvY_13747</name>
</gene>
<dbReference type="Proteomes" id="UP000186922">
    <property type="component" value="Unassembled WGS sequence"/>
</dbReference>
<dbReference type="InterPro" id="IPR045325">
    <property type="entry name" value="TMEM70/TMEM186/TMEM223"/>
</dbReference>
<keyword evidence="4" id="KW-1185">Reference proteome</keyword>
<keyword evidence="2" id="KW-0472">Membrane</keyword>
<organism evidence="3 4">
    <name type="scientific">Ramazzottius varieornatus</name>
    <name type="common">Water bear</name>
    <name type="synonym">Tardigrade</name>
    <dbReference type="NCBI Taxonomy" id="947166"/>
    <lineage>
        <taxon>Eukaryota</taxon>
        <taxon>Metazoa</taxon>
        <taxon>Ecdysozoa</taxon>
        <taxon>Tardigrada</taxon>
        <taxon>Eutardigrada</taxon>
        <taxon>Parachela</taxon>
        <taxon>Hypsibioidea</taxon>
        <taxon>Ramazzottiidae</taxon>
        <taxon>Ramazzottius</taxon>
    </lineage>
</organism>
<evidence type="ECO:0000256" key="2">
    <source>
        <dbReference type="SAM" id="Phobius"/>
    </source>
</evidence>